<keyword evidence="2" id="KW-1185">Reference proteome</keyword>
<evidence type="ECO:0000313" key="1">
    <source>
        <dbReference type="EMBL" id="TVY09981.1"/>
    </source>
</evidence>
<gene>
    <name evidence="1" type="ORF">FPZ49_11460</name>
</gene>
<comment type="caution">
    <text evidence="1">The sequence shown here is derived from an EMBL/GenBank/DDBJ whole genome shotgun (WGS) entry which is preliminary data.</text>
</comment>
<evidence type="ECO:0000313" key="2">
    <source>
        <dbReference type="Proteomes" id="UP000317036"/>
    </source>
</evidence>
<proteinExistence type="predicted"/>
<accession>A0A559KCX3</accession>
<dbReference type="EMBL" id="VNJI01000011">
    <property type="protein sequence ID" value="TVY09981.1"/>
    <property type="molecule type" value="Genomic_DNA"/>
</dbReference>
<protein>
    <submittedName>
        <fullName evidence="1">Uncharacterized protein</fullName>
    </submittedName>
</protein>
<name>A0A559KCX3_9BACL</name>
<dbReference type="RefSeq" id="WP_144846625.1">
    <property type="nucleotide sequence ID" value="NZ_VNJI01000011.1"/>
</dbReference>
<reference evidence="1 2" key="1">
    <citation type="submission" date="2019-07" db="EMBL/GenBank/DDBJ databases">
        <authorList>
            <person name="Kim J."/>
        </authorList>
    </citation>
    <scope>NUCLEOTIDE SEQUENCE [LARGE SCALE GENOMIC DNA]</scope>
    <source>
        <strain evidence="1 2">JC52</strain>
    </source>
</reference>
<dbReference type="Proteomes" id="UP000317036">
    <property type="component" value="Unassembled WGS sequence"/>
</dbReference>
<sequence>MELLFTEQLDRAQTKQQLLSLLEIVSEEKWVFDLIKNTWLDDHVGLFVNKWFLGNIDELHWDVNRFTSQYIEKGSVLEH</sequence>
<organism evidence="1 2">
    <name type="scientific">Paenibacillus cremeus</name>
    <dbReference type="NCBI Taxonomy" id="2163881"/>
    <lineage>
        <taxon>Bacteria</taxon>
        <taxon>Bacillati</taxon>
        <taxon>Bacillota</taxon>
        <taxon>Bacilli</taxon>
        <taxon>Bacillales</taxon>
        <taxon>Paenibacillaceae</taxon>
        <taxon>Paenibacillus</taxon>
    </lineage>
</organism>
<dbReference type="AlphaFoldDB" id="A0A559KCX3"/>